<dbReference type="KEGG" id="bbel:109486301"/>
<evidence type="ECO:0000313" key="3">
    <source>
        <dbReference type="RefSeq" id="XP_019645666.1"/>
    </source>
</evidence>
<keyword evidence="2" id="KW-1185">Reference proteome</keyword>
<organism evidence="2 3">
    <name type="scientific">Branchiostoma belcheri</name>
    <name type="common">Amphioxus</name>
    <dbReference type="NCBI Taxonomy" id="7741"/>
    <lineage>
        <taxon>Eukaryota</taxon>
        <taxon>Metazoa</taxon>
        <taxon>Chordata</taxon>
        <taxon>Cephalochordata</taxon>
        <taxon>Leptocardii</taxon>
        <taxon>Amphioxiformes</taxon>
        <taxon>Branchiostomatidae</taxon>
        <taxon>Branchiostoma</taxon>
    </lineage>
</organism>
<feature type="signal peptide" evidence="1">
    <location>
        <begin position="1"/>
        <end position="22"/>
    </location>
</feature>
<reference evidence="3" key="1">
    <citation type="submission" date="2025-08" db="UniProtKB">
        <authorList>
            <consortium name="RefSeq"/>
        </authorList>
    </citation>
    <scope>IDENTIFICATION</scope>
    <source>
        <tissue evidence="3">Gonad</tissue>
    </source>
</reference>
<gene>
    <name evidence="3" type="primary">LOC109486301</name>
</gene>
<dbReference type="RefSeq" id="XP_019645666.1">
    <property type="nucleotide sequence ID" value="XM_019790107.1"/>
</dbReference>
<dbReference type="AlphaFoldDB" id="A0A6P5AUL1"/>
<keyword evidence="1" id="KW-0732">Signal</keyword>
<evidence type="ECO:0000313" key="2">
    <source>
        <dbReference type="Proteomes" id="UP000515135"/>
    </source>
</evidence>
<dbReference type="Proteomes" id="UP000515135">
    <property type="component" value="Unplaced"/>
</dbReference>
<dbReference type="GeneID" id="109486301"/>
<sequence>MGTQTWLFLTVLSVLTVTSYQARPTSRPDVSGLDRANMTFVEFWTGLRRCETGLVRSMCQNPGTTVQQCSSGDIAANFTRCVRSLLYDWNYCHDSCSPAEVNTLVEQTMAQNFIFNDSDNCAGYGGDLVQRDPPEFLAGCSADFPVQVTEWCYAPFLEKWQNDPADPTLCRQYVYTKECWHQLASSLCNYADPVIDWLDPQWDDFNPFMENCPCDAAPQTDVSERPAIEQIPQFNVGSCNYVEWLEKFRLCEDNLVASMCHNPDTTLQQCATGEIGGNFTTCGRQSFRTCFASAGVPEEQVEQQVDARMSDPMISNTTWFCQMYGLDFALPWENYGPMCNFKFTDRNTACLKPLLDMWSDNPADPRICRQFRTTKDCWHRNINQNCLLDVGLKAITDWFDSQFDDYNPFEQCPCVLHTSQAGTVHGTYTVLSVALLVLLMTPWIRDYQ</sequence>
<name>A0A6P5AUL1_BRABE</name>
<evidence type="ECO:0000256" key="1">
    <source>
        <dbReference type="SAM" id="SignalP"/>
    </source>
</evidence>
<accession>A0A6P5AUL1</accession>
<proteinExistence type="predicted"/>
<protein>
    <submittedName>
        <fullName evidence="3">Uncharacterized protein LOC109486301</fullName>
    </submittedName>
</protein>
<feature type="chain" id="PRO_5028266828" evidence="1">
    <location>
        <begin position="23"/>
        <end position="448"/>
    </location>
</feature>
<dbReference type="OrthoDB" id="9979011at2759"/>